<gene>
    <name evidence="3" type="ORF">HZI73_17795</name>
</gene>
<dbReference type="KEGG" id="vpy:HZI73_17795"/>
<proteinExistence type="predicted"/>
<feature type="compositionally biased region" description="Basic and acidic residues" evidence="1">
    <location>
        <begin position="69"/>
        <end position="88"/>
    </location>
</feature>
<sequence>MQKKFEKFMEKHWRLVVIGVALVYMGTGLYQIITGIELDPTKMRGVEGFLMVIAIGSLFYGKKKERERMQREAAEQEHAGIPVEHHMPVQDNGNNAG</sequence>
<dbReference type="EMBL" id="CP058649">
    <property type="protein sequence ID" value="QUI24033.1"/>
    <property type="molecule type" value="Genomic_DNA"/>
</dbReference>
<dbReference type="RefSeq" id="WP_212694725.1">
    <property type="nucleotide sequence ID" value="NZ_CP058649.1"/>
</dbReference>
<evidence type="ECO:0000313" key="4">
    <source>
        <dbReference type="Proteomes" id="UP000683246"/>
    </source>
</evidence>
<dbReference type="Proteomes" id="UP000683246">
    <property type="component" value="Chromosome"/>
</dbReference>
<dbReference type="AlphaFoldDB" id="A0A8J8MMK7"/>
<keyword evidence="4" id="KW-1185">Reference proteome</keyword>
<evidence type="ECO:0000313" key="3">
    <source>
        <dbReference type="EMBL" id="QUI24033.1"/>
    </source>
</evidence>
<name>A0A8J8MMK7_9FIRM</name>
<feature type="transmembrane region" description="Helical" evidence="2">
    <location>
        <begin position="12"/>
        <end position="33"/>
    </location>
</feature>
<organism evidence="3 4">
    <name type="scientific">Vallitalea pronyensis</name>
    <dbReference type="NCBI Taxonomy" id="1348613"/>
    <lineage>
        <taxon>Bacteria</taxon>
        <taxon>Bacillati</taxon>
        <taxon>Bacillota</taxon>
        <taxon>Clostridia</taxon>
        <taxon>Lachnospirales</taxon>
        <taxon>Vallitaleaceae</taxon>
        <taxon>Vallitalea</taxon>
    </lineage>
</organism>
<evidence type="ECO:0000256" key="1">
    <source>
        <dbReference type="SAM" id="MobiDB-lite"/>
    </source>
</evidence>
<keyword evidence="2" id="KW-1133">Transmembrane helix</keyword>
<keyword evidence="2" id="KW-0812">Transmembrane</keyword>
<feature type="transmembrane region" description="Helical" evidence="2">
    <location>
        <begin position="45"/>
        <end position="61"/>
    </location>
</feature>
<reference evidence="3" key="1">
    <citation type="submission" date="2020-07" db="EMBL/GenBank/DDBJ databases">
        <title>Vallitalea pronyensis genome.</title>
        <authorList>
            <person name="Postec A."/>
        </authorList>
    </citation>
    <scope>NUCLEOTIDE SEQUENCE</scope>
    <source>
        <strain evidence="3">FatNI3</strain>
    </source>
</reference>
<evidence type="ECO:0000256" key="2">
    <source>
        <dbReference type="SAM" id="Phobius"/>
    </source>
</evidence>
<accession>A0A8J8MMK7</accession>
<protein>
    <submittedName>
        <fullName evidence="3">Uncharacterized protein</fullName>
    </submittedName>
</protein>
<keyword evidence="2" id="KW-0472">Membrane</keyword>
<feature type="region of interest" description="Disordered" evidence="1">
    <location>
        <begin position="69"/>
        <end position="97"/>
    </location>
</feature>